<accession>A0ACC6QBB4</accession>
<proteinExistence type="predicted"/>
<sequence>MGVRRVLTTVVALGAGVFLLGAGLLRLETRITGVPGQFRAERCEVSESKRGDDGVLCAGSFEADDRSFRIERLDVETTFDAKPAGPVPVTVDGPSATVAVDNEAGVWLYPGATGLVCLLVGAWNVRGALVRKRGGAVSAASGT</sequence>
<protein>
    <submittedName>
        <fullName evidence="1">Uncharacterized protein</fullName>
    </submittedName>
</protein>
<dbReference type="EMBL" id="JBBKAI010000002">
    <property type="protein sequence ID" value="MEJ8655112.1"/>
    <property type="molecule type" value="Genomic_DNA"/>
</dbReference>
<name>A0ACC6QBB4_9ACTN</name>
<reference evidence="1" key="1">
    <citation type="submission" date="2024-03" db="EMBL/GenBank/DDBJ databases">
        <title>Novel Streptomyces species of biotechnological and ecological value are a feature of Machair soil.</title>
        <authorList>
            <person name="Prole J.R."/>
            <person name="Goodfellow M."/>
            <person name="Allenby N."/>
            <person name="Ward A.C."/>
        </authorList>
    </citation>
    <scope>NUCLEOTIDE SEQUENCE</scope>
    <source>
        <strain evidence="1">MS1.AVA.4</strain>
    </source>
</reference>
<dbReference type="Proteomes" id="UP001375539">
    <property type="component" value="Unassembled WGS sequence"/>
</dbReference>
<evidence type="ECO:0000313" key="2">
    <source>
        <dbReference type="Proteomes" id="UP001375539"/>
    </source>
</evidence>
<organism evidence="1 2">
    <name type="scientific">Streptomyces pratisoli</name>
    <dbReference type="NCBI Taxonomy" id="3139917"/>
    <lineage>
        <taxon>Bacteria</taxon>
        <taxon>Bacillati</taxon>
        <taxon>Actinomycetota</taxon>
        <taxon>Actinomycetes</taxon>
        <taxon>Kitasatosporales</taxon>
        <taxon>Streptomycetaceae</taxon>
        <taxon>Streptomyces</taxon>
    </lineage>
</organism>
<evidence type="ECO:0000313" key="1">
    <source>
        <dbReference type="EMBL" id="MEJ8655112.1"/>
    </source>
</evidence>
<keyword evidence="2" id="KW-1185">Reference proteome</keyword>
<gene>
    <name evidence="1" type="ORF">WKI58_00990</name>
</gene>
<comment type="caution">
    <text evidence="1">The sequence shown here is derived from an EMBL/GenBank/DDBJ whole genome shotgun (WGS) entry which is preliminary data.</text>
</comment>